<keyword evidence="1" id="KW-0812">Transmembrane</keyword>
<evidence type="ECO:0000313" key="2">
    <source>
        <dbReference type="EMBL" id="PIQ67063.1"/>
    </source>
</evidence>
<comment type="caution">
    <text evidence="2">The sequence shown here is derived from an EMBL/GenBank/DDBJ whole genome shotgun (WGS) entry which is preliminary data.</text>
</comment>
<sequence>MDQQFQPSFIPKKPNAGKIGFNNSPKSSGGVLYLLGSILFVFALISAIGVFAYEKYLESSISKKQSSLESAREALNPELVKELSRSNSRITSAQEILSRHSALTNFFSLLNSLTLQSLRFTDFSLISQETNERITVKMTGEARDYKTIALQSKIFSENPSITNSNFFDFSV</sequence>
<keyword evidence="1" id="KW-0472">Membrane</keyword>
<gene>
    <name evidence="2" type="ORF">COV95_00765</name>
</gene>
<keyword evidence="1" id="KW-1133">Transmembrane helix</keyword>
<evidence type="ECO:0000313" key="3">
    <source>
        <dbReference type="Proteomes" id="UP000229834"/>
    </source>
</evidence>
<reference evidence="2 3" key="1">
    <citation type="submission" date="2017-09" db="EMBL/GenBank/DDBJ databases">
        <title>Depth-based differentiation of microbial function through sediment-hosted aquifers and enrichment of novel symbionts in the deep terrestrial subsurface.</title>
        <authorList>
            <person name="Probst A.J."/>
            <person name="Ladd B."/>
            <person name="Jarett J.K."/>
            <person name="Geller-Mcgrath D.E."/>
            <person name="Sieber C.M."/>
            <person name="Emerson J.B."/>
            <person name="Anantharaman K."/>
            <person name="Thomas B.C."/>
            <person name="Malmstrom R."/>
            <person name="Stieglmeier M."/>
            <person name="Klingl A."/>
            <person name="Woyke T."/>
            <person name="Ryan C.M."/>
            <person name="Banfield J.F."/>
        </authorList>
    </citation>
    <scope>NUCLEOTIDE SEQUENCE [LARGE SCALE GENOMIC DNA]</scope>
    <source>
        <strain evidence="2">CG11_big_fil_rev_8_21_14_0_20_40_24</strain>
    </source>
</reference>
<accession>A0A2H0K8Z2</accession>
<dbReference type="AlphaFoldDB" id="A0A2H0K8Z2"/>
<evidence type="ECO:0000256" key="1">
    <source>
        <dbReference type="SAM" id="Phobius"/>
    </source>
</evidence>
<evidence type="ECO:0008006" key="4">
    <source>
        <dbReference type="Google" id="ProtNLM"/>
    </source>
</evidence>
<feature type="transmembrane region" description="Helical" evidence="1">
    <location>
        <begin position="31"/>
        <end position="53"/>
    </location>
</feature>
<protein>
    <recommendedName>
        <fullName evidence="4">PilN domain-containing protein</fullName>
    </recommendedName>
</protein>
<feature type="non-terminal residue" evidence="2">
    <location>
        <position position="171"/>
    </location>
</feature>
<proteinExistence type="predicted"/>
<dbReference type="EMBL" id="PCVC01000023">
    <property type="protein sequence ID" value="PIQ67063.1"/>
    <property type="molecule type" value="Genomic_DNA"/>
</dbReference>
<dbReference type="Proteomes" id="UP000229834">
    <property type="component" value="Unassembled WGS sequence"/>
</dbReference>
<name>A0A2H0K8Z2_9BACT</name>
<organism evidence="2 3">
    <name type="scientific">Candidatus Zambryskibacteria bacterium CG11_big_fil_rev_8_21_14_0_20_40_24</name>
    <dbReference type="NCBI Taxonomy" id="1975116"/>
    <lineage>
        <taxon>Bacteria</taxon>
        <taxon>Candidatus Zambryskiibacteriota</taxon>
    </lineage>
</organism>